<organism evidence="1 2">
    <name type="scientific">Zygosaccharomyces rouxii</name>
    <dbReference type="NCBI Taxonomy" id="4956"/>
    <lineage>
        <taxon>Eukaryota</taxon>
        <taxon>Fungi</taxon>
        <taxon>Dikarya</taxon>
        <taxon>Ascomycota</taxon>
        <taxon>Saccharomycotina</taxon>
        <taxon>Saccharomycetes</taxon>
        <taxon>Saccharomycetales</taxon>
        <taxon>Saccharomycetaceae</taxon>
        <taxon>Zygosaccharomyces</taxon>
    </lineage>
</organism>
<accession>A0A1Q3ACH9</accession>
<dbReference type="EMBL" id="BDGX01000035">
    <property type="protein sequence ID" value="GAV53330.1"/>
    <property type="molecule type" value="Genomic_DNA"/>
</dbReference>
<sequence>MTGSLAVEELLQKHSTMINDSNKATLKNQKLLNQICQELTFSLCHPLLEFVDVLLEKFMYPESVEEDVNPDLFTLGHPRLLELVYLRQRIDQLQNVNHETFEPISQFFPQLLHRIEKIHSILVHLLQVLSNHIEIPTQSKFYRKIVIESISDFQRAFEQFKSLDYILMALMRNLEKTGFTDRTFLVDSSLLQEIKNFDTENKQWFDDVLQESKGLKEFNERIEKNEHSDITVFLRDRKSRLQISSRRVF</sequence>
<protein>
    <submittedName>
        <fullName evidence="1">Uncharacterized protein</fullName>
    </submittedName>
</protein>
<proteinExistence type="predicted"/>
<comment type="caution">
    <text evidence="1">The sequence shown here is derived from an EMBL/GenBank/DDBJ whole genome shotgun (WGS) entry which is preliminary data.</text>
</comment>
<dbReference type="Proteomes" id="UP000187013">
    <property type="component" value="Unassembled WGS sequence"/>
</dbReference>
<name>A0A1Q3ACH9_ZYGRO</name>
<evidence type="ECO:0000313" key="2">
    <source>
        <dbReference type="Proteomes" id="UP000187013"/>
    </source>
</evidence>
<evidence type="ECO:0000313" key="1">
    <source>
        <dbReference type="EMBL" id="GAV53330.1"/>
    </source>
</evidence>
<dbReference type="AlphaFoldDB" id="A0A1Q3ACH9"/>
<dbReference type="OrthoDB" id="4067935at2759"/>
<gene>
    <name evidence="1" type="ORF">ZYGR_0AI06140</name>
</gene>
<reference evidence="1 2" key="1">
    <citation type="submission" date="2016-08" db="EMBL/GenBank/DDBJ databases">
        <title>Draft genome sequence of allopolyploid Zygosaccharomyces rouxii.</title>
        <authorList>
            <person name="Watanabe J."/>
            <person name="Uehara K."/>
            <person name="Mogi Y."/>
            <person name="Tsukioka Y."/>
        </authorList>
    </citation>
    <scope>NUCLEOTIDE SEQUENCE [LARGE SCALE GENOMIC DNA]</scope>
    <source>
        <strain evidence="1 2">NBRC 110957</strain>
    </source>
</reference>